<evidence type="ECO:0000313" key="1">
    <source>
        <dbReference type="EMBL" id="MBB5350009.1"/>
    </source>
</evidence>
<protein>
    <submittedName>
        <fullName evidence="1">Putative OsmC-like protein</fullName>
    </submittedName>
</protein>
<dbReference type="InterPro" id="IPR036102">
    <property type="entry name" value="OsmC/Ohrsf"/>
</dbReference>
<accession>A0A840V8A7</accession>
<dbReference type="SUPFAM" id="SSF82784">
    <property type="entry name" value="OsmC-like"/>
    <property type="match status" value="1"/>
</dbReference>
<proteinExistence type="predicted"/>
<dbReference type="PANTHER" id="PTHR39624:SF2">
    <property type="entry name" value="OSMC-LIKE PROTEIN"/>
    <property type="match status" value="1"/>
</dbReference>
<reference evidence="1 2" key="1">
    <citation type="submission" date="2020-08" db="EMBL/GenBank/DDBJ databases">
        <title>Genomic Encyclopedia of Type Strains, Phase IV (KMG-IV): sequencing the most valuable type-strain genomes for metagenomic binning, comparative biology and taxonomic classification.</title>
        <authorList>
            <person name="Goeker M."/>
        </authorList>
    </citation>
    <scope>NUCLEOTIDE SEQUENCE [LARGE SCALE GENOMIC DNA]</scope>
    <source>
        <strain evidence="1 2">YC6886</strain>
    </source>
</reference>
<keyword evidence="2" id="KW-1185">Reference proteome</keyword>
<dbReference type="Gene3D" id="3.30.300.20">
    <property type="match status" value="1"/>
</dbReference>
<gene>
    <name evidence="1" type="ORF">HNR46_000230</name>
</gene>
<name>A0A840V8A7_9BACT</name>
<dbReference type="PANTHER" id="PTHR39624">
    <property type="entry name" value="PROTEIN INVOLVED IN RIMO-MEDIATED BETA-METHYLTHIOLATION OF RIBOSOMAL PROTEIN S12 YCAO"/>
    <property type="match status" value="1"/>
</dbReference>
<sequence length="136" mass="14611">MVSIQLEYQGGLHCAAVHGPSGATLATDAPVDNNGRGESFSPTDLVATALGSCMLTIMGIVAQRKELPMEGAKVNVRKFMSADTPRRIVKLEVDLDIPLPADHAERPMLEAAGKGCPVFHSIHPDIEVVMHWNWVG</sequence>
<comment type="caution">
    <text evidence="1">The sequence shown here is derived from an EMBL/GenBank/DDBJ whole genome shotgun (WGS) entry which is preliminary data.</text>
</comment>
<evidence type="ECO:0000313" key="2">
    <source>
        <dbReference type="Proteomes" id="UP000557717"/>
    </source>
</evidence>
<dbReference type="EMBL" id="JACHFD010000001">
    <property type="protein sequence ID" value="MBB5350009.1"/>
    <property type="molecule type" value="Genomic_DNA"/>
</dbReference>
<dbReference type="RefSeq" id="WP_184014966.1">
    <property type="nucleotide sequence ID" value="NZ_JACHFD010000001.1"/>
</dbReference>
<dbReference type="InterPro" id="IPR003718">
    <property type="entry name" value="OsmC/Ohr_fam"/>
</dbReference>
<dbReference type="AlphaFoldDB" id="A0A840V8A7"/>
<dbReference type="Pfam" id="PF02566">
    <property type="entry name" value="OsmC"/>
    <property type="match status" value="1"/>
</dbReference>
<dbReference type="Proteomes" id="UP000557717">
    <property type="component" value="Unassembled WGS sequence"/>
</dbReference>
<dbReference type="InterPro" id="IPR015946">
    <property type="entry name" value="KH_dom-like_a/b"/>
</dbReference>
<organism evidence="1 2">
    <name type="scientific">Haloferula luteola</name>
    <dbReference type="NCBI Taxonomy" id="595692"/>
    <lineage>
        <taxon>Bacteria</taxon>
        <taxon>Pseudomonadati</taxon>
        <taxon>Verrucomicrobiota</taxon>
        <taxon>Verrucomicrobiia</taxon>
        <taxon>Verrucomicrobiales</taxon>
        <taxon>Verrucomicrobiaceae</taxon>
        <taxon>Haloferula</taxon>
    </lineage>
</organism>